<organism evidence="2 3">
    <name type="scientific">Paenibacillus larvae subsp. pulvifaciens</name>
    <dbReference type="NCBI Taxonomy" id="1477"/>
    <lineage>
        <taxon>Bacteria</taxon>
        <taxon>Bacillati</taxon>
        <taxon>Bacillota</taxon>
        <taxon>Bacilli</taxon>
        <taxon>Bacillales</taxon>
        <taxon>Paenibacillaceae</taxon>
        <taxon>Paenibacillus</taxon>
    </lineage>
</organism>
<evidence type="ECO:0000313" key="3">
    <source>
        <dbReference type="Proteomes" id="UP000192727"/>
    </source>
</evidence>
<dbReference type="Gene3D" id="3.40.50.10170">
    <property type="match status" value="1"/>
</dbReference>
<name>A0A1V0UXD5_9BACL</name>
<accession>A0A1V0UXD5</accession>
<dbReference type="PANTHER" id="PTHR33434">
    <property type="entry name" value="DEGV DOMAIN-CONTAINING PROTEIN DR_1986-RELATED"/>
    <property type="match status" value="1"/>
</dbReference>
<dbReference type="PROSITE" id="PS51482">
    <property type="entry name" value="DEGV"/>
    <property type="match status" value="1"/>
</dbReference>
<proteinExistence type="predicted"/>
<reference evidence="2 3" key="1">
    <citation type="submission" date="2017-03" db="EMBL/GenBank/DDBJ databases">
        <title>Paenibacillus larvae genome sequencing.</title>
        <authorList>
            <person name="Dingman D.W."/>
        </authorList>
    </citation>
    <scope>NUCLEOTIDE SEQUENCE [LARGE SCALE GENOMIC DNA]</scope>
    <source>
        <strain evidence="2 3">SAG 10367</strain>
    </source>
</reference>
<evidence type="ECO:0000313" key="2">
    <source>
        <dbReference type="EMBL" id="ARF69836.1"/>
    </source>
</evidence>
<keyword evidence="1" id="KW-0446">Lipid-binding</keyword>
<dbReference type="RefSeq" id="WP_083041242.1">
    <property type="nucleotide sequence ID" value="NZ_CP020557.1"/>
</dbReference>
<dbReference type="EMBL" id="CP020557">
    <property type="protein sequence ID" value="ARF69836.1"/>
    <property type="molecule type" value="Genomic_DNA"/>
</dbReference>
<gene>
    <name evidence="2" type="ORF">B7C51_21350</name>
</gene>
<dbReference type="SUPFAM" id="SSF82549">
    <property type="entry name" value="DAK1/DegV-like"/>
    <property type="match status" value="1"/>
</dbReference>
<dbReference type="Proteomes" id="UP000192727">
    <property type="component" value="Chromosome"/>
</dbReference>
<dbReference type="Pfam" id="PF02645">
    <property type="entry name" value="DegV"/>
    <property type="match status" value="1"/>
</dbReference>
<dbReference type="InterPro" id="IPR050270">
    <property type="entry name" value="DegV_domain_contain"/>
</dbReference>
<dbReference type="Gene3D" id="3.30.1180.10">
    <property type="match status" value="1"/>
</dbReference>
<evidence type="ECO:0000256" key="1">
    <source>
        <dbReference type="ARBA" id="ARBA00023121"/>
    </source>
</evidence>
<protein>
    <submittedName>
        <fullName evidence="2">EDD domain protein</fullName>
    </submittedName>
</protein>
<dbReference type="AlphaFoldDB" id="A0A1V0UXD5"/>
<dbReference type="PANTHER" id="PTHR33434:SF2">
    <property type="entry name" value="FATTY ACID-BINDING PROTEIN TM_1468"/>
    <property type="match status" value="1"/>
</dbReference>
<dbReference type="GO" id="GO:0008289">
    <property type="term" value="F:lipid binding"/>
    <property type="evidence" value="ECO:0007669"/>
    <property type="project" value="UniProtKB-KW"/>
</dbReference>
<dbReference type="NCBIfam" id="TIGR00762">
    <property type="entry name" value="DegV"/>
    <property type="match status" value="1"/>
</dbReference>
<sequence length="286" mass="31350">MSKVRIVTDSTSDMPVSLREQLNIEMVPLKIHFGTETYLDGIDLEADAFYQKLASSSLMPTTSQPSPAEFVDLYSRILKEEPDTKIISIHLSSAMSGTYQSAVLAKTLIGEDASIYPIDSKSACFGIGWMVQAAAEAAKEGKSVEECMKVVEELRANLSIYFLVDTLEYLQKGGRIGKAAALFGSLLNIKPILSLDKEGEVCSMDKVRGEKKAMNRIMEFLRRDMAERPIHMRIAHASNLKGAEQLTKLLEQQFDVRSKQYLTIGPVIGSHAGPGTVAAFVTPALA</sequence>
<dbReference type="InterPro" id="IPR003797">
    <property type="entry name" value="DegV"/>
</dbReference>
<dbReference type="InterPro" id="IPR043168">
    <property type="entry name" value="DegV_C"/>
</dbReference>